<keyword evidence="1" id="KW-0175">Coiled coil</keyword>
<name>A0ABP0M118_9DINO</name>
<accession>A0ABP0M118</accession>
<comment type="caution">
    <text evidence="2">The sequence shown here is derived from an EMBL/GenBank/DDBJ whole genome shotgun (WGS) entry which is preliminary data.</text>
</comment>
<feature type="coiled-coil region" evidence="1">
    <location>
        <begin position="18"/>
        <end position="69"/>
    </location>
</feature>
<sequence>MAQTSSRTLRHKALRVLHDASQHEVSQLQKQIAELDQDSNKVPRLKNDQKALTNRQNLLQERMADLDTETLALAETAKALAGEELLDLRDLRAENDRGVMAMEYLGHELKTPRNSFYTWVTEGLPKGVAGPPTFRSHARHVIKLQDFLEEVRHCPQEFEVGIGKVHASVRLCWRRISSSGSLRC</sequence>
<reference evidence="2 3" key="1">
    <citation type="submission" date="2024-02" db="EMBL/GenBank/DDBJ databases">
        <authorList>
            <person name="Chen Y."/>
            <person name="Shah S."/>
            <person name="Dougan E. K."/>
            <person name="Thang M."/>
            <person name="Chan C."/>
        </authorList>
    </citation>
    <scope>NUCLEOTIDE SEQUENCE [LARGE SCALE GENOMIC DNA]</scope>
</reference>
<gene>
    <name evidence="2" type="ORF">SCF082_LOCUS25548</name>
</gene>
<dbReference type="Proteomes" id="UP001642464">
    <property type="component" value="Unassembled WGS sequence"/>
</dbReference>
<evidence type="ECO:0000256" key="1">
    <source>
        <dbReference type="SAM" id="Coils"/>
    </source>
</evidence>
<proteinExistence type="predicted"/>
<evidence type="ECO:0000313" key="3">
    <source>
        <dbReference type="Proteomes" id="UP001642464"/>
    </source>
</evidence>
<organism evidence="2 3">
    <name type="scientific">Durusdinium trenchii</name>
    <dbReference type="NCBI Taxonomy" id="1381693"/>
    <lineage>
        <taxon>Eukaryota</taxon>
        <taxon>Sar</taxon>
        <taxon>Alveolata</taxon>
        <taxon>Dinophyceae</taxon>
        <taxon>Suessiales</taxon>
        <taxon>Symbiodiniaceae</taxon>
        <taxon>Durusdinium</taxon>
    </lineage>
</organism>
<evidence type="ECO:0008006" key="4">
    <source>
        <dbReference type="Google" id="ProtNLM"/>
    </source>
</evidence>
<evidence type="ECO:0000313" key="2">
    <source>
        <dbReference type="EMBL" id="CAK9045179.1"/>
    </source>
</evidence>
<protein>
    <recommendedName>
        <fullName evidence="4">Kinetochore protein Spc24</fullName>
    </recommendedName>
</protein>
<dbReference type="EMBL" id="CAXAMM010019224">
    <property type="protein sequence ID" value="CAK9045179.1"/>
    <property type="molecule type" value="Genomic_DNA"/>
</dbReference>
<keyword evidence="3" id="KW-1185">Reference proteome</keyword>